<evidence type="ECO:0000313" key="1">
    <source>
        <dbReference type="EMBL" id="CAH8248514.1"/>
    </source>
</evidence>
<dbReference type="RefSeq" id="WP_213430561.1">
    <property type="nucleotide sequence ID" value="NZ_AP031290.1"/>
</dbReference>
<gene>
    <name evidence="1" type="ORF">WJ0W_007182</name>
</gene>
<accession>A0ABN8UBL0</accession>
<name>A0ABN8UBL0_9BACL</name>
<comment type="caution">
    <text evidence="1">The sequence shown here is derived from an EMBL/GenBank/DDBJ whole genome shotgun (WGS) entry which is preliminary data.</text>
</comment>
<protein>
    <submittedName>
        <fullName evidence="1">Uncharacterized protein</fullName>
    </submittedName>
</protein>
<dbReference type="EMBL" id="CALYLO010000011">
    <property type="protein sequence ID" value="CAH8248514.1"/>
    <property type="molecule type" value="Genomic_DNA"/>
</dbReference>
<reference evidence="1" key="1">
    <citation type="submission" date="2022-06" db="EMBL/GenBank/DDBJ databases">
        <authorList>
            <person name="Dietemann V."/>
            <person name="Ory F."/>
            <person name="Dainat B."/>
            <person name="Oberhansli S."/>
        </authorList>
    </citation>
    <scope>NUCLEOTIDE SEQUENCE</scope>
    <source>
        <strain evidence="1">Ena-SAMPLE-TAB-26-04-2022-14:26:32:270-5432</strain>
    </source>
</reference>
<keyword evidence="2" id="KW-1185">Reference proteome</keyword>
<organism evidence="1 2">
    <name type="scientific">Paenibacillus melissococcoides</name>
    <dbReference type="NCBI Taxonomy" id="2912268"/>
    <lineage>
        <taxon>Bacteria</taxon>
        <taxon>Bacillati</taxon>
        <taxon>Bacillota</taxon>
        <taxon>Bacilli</taxon>
        <taxon>Bacillales</taxon>
        <taxon>Paenibacillaceae</taxon>
        <taxon>Paenibacillus</taxon>
    </lineage>
</organism>
<sequence>MTKKTDALRTVYRIATLQEPADEAIELLASVPFERALDVLLLVRQYGKPIRTPVNFIRRALDEGWTPETAPRPTNRRLENIEKNLYMRRGFTETEAVAQMKSDRERYSWT</sequence>
<proteinExistence type="predicted"/>
<dbReference type="Proteomes" id="UP001154322">
    <property type="component" value="Unassembled WGS sequence"/>
</dbReference>
<evidence type="ECO:0000313" key="2">
    <source>
        <dbReference type="Proteomes" id="UP001154322"/>
    </source>
</evidence>